<dbReference type="SUPFAM" id="SSF49503">
    <property type="entry name" value="Cupredoxins"/>
    <property type="match status" value="3"/>
</dbReference>
<dbReference type="CDD" id="cd13874">
    <property type="entry name" value="CuRO_2_CopA"/>
    <property type="match status" value="1"/>
</dbReference>
<dbReference type="Gene3D" id="2.60.40.420">
    <property type="entry name" value="Cupredoxins - blue copper proteins"/>
    <property type="match status" value="3"/>
</dbReference>
<dbReference type="InterPro" id="IPR008972">
    <property type="entry name" value="Cupredoxin"/>
</dbReference>
<dbReference type="GO" id="GO:0005507">
    <property type="term" value="F:copper ion binding"/>
    <property type="evidence" value="ECO:0007669"/>
    <property type="project" value="InterPro"/>
</dbReference>
<dbReference type="PROSITE" id="PS00079">
    <property type="entry name" value="MULTICOPPER_OXIDASE1"/>
    <property type="match status" value="1"/>
</dbReference>
<evidence type="ECO:0000259" key="5">
    <source>
        <dbReference type="Pfam" id="PF07731"/>
    </source>
</evidence>
<protein>
    <submittedName>
        <fullName evidence="7">Copper resistance system multicopper oxidase</fullName>
    </submittedName>
</protein>
<dbReference type="PROSITE" id="PS51318">
    <property type="entry name" value="TAT"/>
    <property type="match status" value="1"/>
</dbReference>
<feature type="domain" description="Plastocyanin-like" evidence="5">
    <location>
        <begin position="482"/>
        <end position="597"/>
    </location>
</feature>
<evidence type="ECO:0000313" key="8">
    <source>
        <dbReference type="Proteomes" id="UP001139028"/>
    </source>
</evidence>
<sequence>MTESFRSGAISRRTFVTGVGAGAALLGLPQRPLSASSAVSPAEVLSGHQFNLSIGYRRVNFTGSERQAVTVNGSLPGPILRWREGDTVTLNVRNQLARASSLHWHGIRVPSDMDGVPGLSFSGIEPGQTFRYRFPIRQSGTYWYHSQSGFQEQQGLYGAIVIDPASPEPFASDRDYVVVLSDWSNEPPQAIYTNLKKDPHYYNRQQRTAADLWREVRANGVARTWRDRHPRNWAQVSDRDIAHVTGETYTYLINGQTPDANWSALFKPGEKIRLRFINAASMTLFDLHIPALKMRVIAADGQNIEPVSVDEFRIGTGETYDVIVEPKGDRAYTLFAQTMDRSGYARGTLTADVNLSAQIPPMDHRPMFTPQDLGLTERPTATTADNKYKTAKVGHSDTESDPPTAVAGGWYYGNLAAAGLGSNAPIAHQPSEFGYSVDSRAASPANGLTDPGIGMRNHMRRYNRRVLTYADLRKLKPSRDRRQPERELQLHLTGNIDRYMWSINGEKPRNADPLLLRHGERLRITLVNDTTFVQPIHLHGLWSELETGDGQHLPNKHTILVQAGSTISYLVSADTYGRWALQCQMLYQRPGMFREVRIV</sequence>
<keyword evidence="3" id="KW-0186">Copper</keyword>
<keyword evidence="8" id="KW-1185">Reference proteome</keyword>
<dbReference type="InterPro" id="IPR045087">
    <property type="entry name" value="Cu-oxidase_fam"/>
</dbReference>
<dbReference type="InterPro" id="IPR011706">
    <property type="entry name" value="Cu-oxidase_C"/>
</dbReference>
<comment type="caution">
    <text evidence="7">The sequence shown here is derived from an EMBL/GenBank/DDBJ whole genome shotgun (WGS) entry which is preliminary data.</text>
</comment>
<dbReference type="GO" id="GO:0042597">
    <property type="term" value="C:periplasmic space"/>
    <property type="evidence" value="ECO:0007669"/>
    <property type="project" value="InterPro"/>
</dbReference>
<proteinExistence type="predicted"/>
<dbReference type="PANTHER" id="PTHR11709">
    <property type="entry name" value="MULTI-COPPER OXIDASE"/>
    <property type="match status" value="1"/>
</dbReference>
<evidence type="ECO:0000256" key="3">
    <source>
        <dbReference type="ARBA" id="ARBA00023008"/>
    </source>
</evidence>
<reference evidence="7" key="1">
    <citation type="journal article" date="2022" name="Arch. Microbiol.">
        <title>Microbulbifer okhotskensis sp. nov., isolated from a deep bottom sediment of the Okhotsk Sea.</title>
        <authorList>
            <person name="Romanenko L."/>
            <person name="Kurilenko V."/>
            <person name="Otstavnykh N."/>
            <person name="Velansky P."/>
            <person name="Isaeva M."/>
            <person name="Mikhailov V."/>
        </authorList>
    </citation>
    <scope>NUCLEOTIDE SEQUENCE</scope>
    <source>
        <strain evidence="7">OS29</strain>
    </source>
</reference>
<dbReference type="PANTHER" id="PTHR11709:SF394">
    <property type="entry name" value="FI03373P-RELATED"/>
    <property type="match status" value="1"/>
</dbReference>
<keyword evidence="2" id="KW-0560">Oxidoreductase</keyword>
<gene>
    <name evidence="7" type="ORF">MO867_14570</name>
</gene>
<dbReference type="RefSeq" id="WP_252470393.1">
    <property type="nucleotide sequence ID" value="NZ_JALBWM010000069.1"/>
</dbReference>
<dbReference type="EMBL" id="JALBWM010000069">
    <property type="protein sequence ID" value="MCO1335560.1"/>
    <property type="molecule type" value="Genomic_DNA"/>
</dbReference>
<dbReference type="InterPro" id="IPR034282">
    <property type="entry name" value="CuRO_2_CopA"/>
</dbReference>
<evidence type="ECO:0000256" key="1">
    <source>
        <dbReference type="ARBA" id="ARBA00022723"/>
    </source>
</evidence>
<evidence type="ECO:0000259" key="4">
    <source>
        <dbReference type="Pfam" id="PF00394"/>
    </source>
</evidence>
<dbReference type="GO" id="GO:0016491">
    <property type="term" value="F:oxidoreductase activity"/>
    <property type="evidence" value="ECO:0007669"/>
    <property type="project" value="UniProtKB-KW"/>
</dbReference>
<dbReference type="InterPro" id="IPR001117">
    <property type="entry name" value="Cu-oxidase_2nd"/>
</dbReference>
<keyword evidence="1" id="KW-0479">Metal-binding</keyword>
<evidence type="ECO:0000256" key="2">
    <source>
        <dbReference type="ARBA" id="ARBA00023002"/>
    </source>
</evidence>
<dbReference type="InterPro" id="IPR033138">
    <property type="entry name" value="Cu_oxidase_CS"/>
</dbReference>
<dbReference type="Proteomes" id="UP001139028">
    <property type="component" value="Unassembled WGS sequence"/>
</dbReference>
<dbReference type="NCBIfam" id="TIGR01480">
    <property type="entry name" value="copper_res_A"/>
    <property type="match status" value="1"/>
</dbReference>
<dbReference type="InterPro" id="IPR006376">
    <property type="entry name" value="Cu-R_CopA"/>
</dbReference>
<dbReference type="Pfam" id="PF07732">
    <property type="entry name" value="Cu-oxidase_3"/>
    <property type="match status" value="1"/>
</dbReference>
<evidence type="ECO:0000259" key="6">
    <source>
        <dbReference type="Pfam" id="PF07732"/>
    </source>
</evidence>
<organism evidence="7 8">
    <name type="scientific">Microbulbifer okhotskensis</name>
    <dbReference type="NCBI Taxonomy" id="2926617"/>
    <lineage>
        <taxon>Bacteria</taxon>
        <taxon>Pseudomonadati</taxon>
        <taxon>Pseudomonadota</taxon>
        <taxon>Gammaproteobacteria</taxon>
        <taxon>Cellvibrionales</taxon>
        <taxon>Microbulbiferaceae</taxon>
        <taxon>Microbulbifer</taxon>
    </lineage>
</organism>
<dbReference type="AlphaFoldDB" id="A0A9X2EPV7"/>
<dbReference type="CDD" id="cd13896">
    <property type="entry name" value="CuRO_3_CopA"/>
    <property type="match status" value="1"/>
</dbReference>
<dbReference type="Pfam" id="PF07731">
    <property type="entry name" value="Cu-oxidase_2"/>
    <property type="match status" value="1"/>
</dbReference>
<name>A0A9X2EPV7_9GAMM</name>
<dbReference type="InterPro" id="IPR006311">
    <property type="entry name" value="TAT_signal"/>
</dbReference>
<feature type="domain" description="Plastocyanin-like" evidence="6">
    <location>
        <begin position="55"/>
        <end position="165"/>
    </location>
</feature>
<dbReference type="Pfam" id="PF00394">
    <property type="entry name" value="Cu-oxidase"/>
    <property type="match status" value="1"/>
</dbReference>
<feature type="domain" description="Plastocyanin-like" evidence="4">
    <location>
        <begin position="240"/>
        <end position="341"/>
    </location>
</feature>
<dbReference type="InterPro" id="IPR034279">
    <property type="entry name" value="CuRO_3_CopA"/>
</dbReference>
<dbReference type="InterPro" id="IPR011707">
    <property type="entry name" value="Cu-oxidase-like_N"/>
</dbReference>
<evidence type="ECO:0000313" key="7">
    <source>
        <dbReference type="EMBL" id="MCO1335560.1"/>
    </source>
</evidence>
<accession>A0A9X2EPV7</accession>